<reference evidence="1" key="2">
    <citation type="journal article" date="2015" name="Data Brief">
        <title>Shoot transcriptome of the giant reed, Arundo donax.</title>
        <authorList>
            <person name="Barrero R.A."/>
            <person name="Guerrero F.D."/>
            <person name="Moolhuijzen P."/>
            <person name="Goolsby J.A."/>
            <person name="Tidwell J."/>
            <person name="Bellgard S.E."/>
            <person name="Bellgard M.I."/>
        </authorList>
    </citation>
    <scope>NUCLEOTIDE SEQUENCE</scope>
    <source>
        <tissue evidence="1">Shoot tissue taken approximately 20 cm above the soil surface</tissue>
    </source>
</reference>
<reference evidence="1" key="1">
    <citation type="submission" date="2014-09" db="EMBL/GenBank/DDBJ databases">
        <authorList>
            <person name="Magalhaes I.L.F."/>
            <person name="Oliveira U."/>
            <person name="Santos F.R."/>
            <person name="Vidigal T.H.D.A."/>
            <person name="Brescovit A.D."/>
            <person name="Santos A.J."/>
        </authorList>
    </citation>
    <scope>NUCLEOTIDE SEQUENCE</scope>
    <source>
        <tissue evidence="1">Shoot tissue taken approximately 20 cm above the soil surface</tissue>
    </source>
</reference>
<sequence length="45" mass="5168">MITTAGEVFPTCFMNCSNDDGEREVPFKKRVRRCCNLEGRNLILC</sequence>
<evidence type="ECO:0000313" key="1">
    <source>
        <dbReference type="EMBL" id="JAE12207.1"/>
    </source>
</evidence>
<name>A0A0A9FIP2_ARUDO</name>
<organism evidence="1">
    <name type="scientific">Arundo donax</name>
    <name type="common">Giant reed</name>
    <name type="synonym">Donax arundinaceus</name>
    <dbReference type="NCBI Taxonomy" id="35708"/>
    <lineage>
        <taxon>Eukaryota</taxon>
        <taxon>Viridiplantae</taxon>
        <taxon>Streptophyta</taxon>
        <taxon>Embryophyta</taxon>
        <taxon>Tracheophyta</taxon>
        <taxon>Spermatophyta</taxon>
        <taxon>Magnoliopsida</taxon>
        <taxon>Liliopsida</taxon>
        <taxon>Poales</taxon>
        <taxon>Poaceae</taxon>
        <taxon>PACMAD clade</taxon>
        <taxon>Arundinoideae</taxon>
        <taxon>Arundineae</taxon>
        <taxon>Arundo</taxon>
    </lineage>
</organism>
<accession>A0A0A9FIP2</accession>
<proteinExistence type="predicted"/>
<dbReference type="EMBL" id="GBRH01185689">
    <property type="protein sequence ID" value="JAE12207.1"/>
    <property type="molecule type" value="Transcribed_RNA"/>
</dbReference>
<protein>
    <submittedName>
        <fullName evidence="1">Uncharacterized protein</fullName>
    </submittedName>
</protein>
<dbReference type="AlphaFoldDB" id="A0A0A9FIP2"/>